<evidence type="ECO:0000256" key="2">
    <source>
        <dbReference type="ARBA" id="ARBA00003921"/>
    </source>
</evidence>
<comment type="cofactor">
    <cofactor evidence="1">
        <name>Mn(2+)</name>
        <dbReference type="ChEBI" id="CHEBI:29035"/>
    </cofactor>
</comment>
<evidence type="ECO:0000256" key="13">
    <source>
        <dbReference type="ARBA" id="ARBA00022960"/>
    </source>
</evidence>
<evidence type="ECO:0000256" key="17">
    <source>
        <dbReference type="ARBA" id="ARBA00047614"/>
    </source>
</evidence>
<feature type="active site" evidence="20">
    <location>
        <position position="16"/>
    </location>
</feature>
<comment type="pathway">
    <text evidence="4 19">Cell wall biogenesis; peptidoglycan biosynthesis.</text>
</comment>
<keyword evidence="15 21" id="KW-0464">Manganese</keyword>
<sequence>MKKIRVGIIFGGRSGEHEVSIISAQSVINALDKTKYEAVPIFINKKGQWLLGVEHVYLPADPTKNKLITLEKPTTAQKTLDVIFPVLHGTFGEDGSVQGLLELSAVAYVGAGIAASAVGMDKAAMKKIFTSVGLPITKHLIFLRKQVENNIGVVVDEIEKEISYPIFVKPVNLGSSVGITKAHSRKELTDGLTIASEYDRKVIVEQGVDKAREIEVAVLGNDDPKASICGEVVPSKEFYDYEDKYILGKAKLLIPAPIPEKLSEKIRKMAIDAFKSIDCAGMARVDFLIDPKTNRIFVDEINTIPGFTSISMYPKLWGATGLPYNKLIDRVIQLALERYNDKKSNTTNFPAKLLK</sequence>
<dbReference type="GO" id="GO:0009252">
    <property type="term" value="P:peptidoglycan biosynthetic process"/>
    <property type="evidence" value="ECO:0007669"/>
    <property type="project" value="UniProtKB-UniRule"/>
</dbReference>
<evidence type="ECO:0000256" key="7">
    <source>
        <dbReference type="ARBA" id="ARBA00022490"/>
    </source>
</evidence>
<comment type="catalytic activity">
    <reaction evidence="17 19">
        <text>2 D-alanine + ATP = D-alanyl-D-alanine + ADP + phosphate + H(+)</text>
        <dbReference type="Rhea" id="RHEA:11224"/>
        <dbReference type="ChEBI" id="CHEBI:15378"/>
        <dbReference type="ChEBI" id="CHEBI:30616"/>
        <dbReference type="ChEBI" id="CHEBI:43474"/>
        <dbReference type="ChEBI" id="CHEBI:57416"/>
        <dbReference type="ChEBI" id="CHEBI:57822"/>
        <dbReference type="ChEBI" id="CHEBI:456216"/>
        <dbReference type="EC" id="6.3.2.4"/>
    </reaction>
</comment>
<evidence type="ECO:0000256" key="21">
    <source>
        <dbReference type="PIRSR" id="PIRSR039102-3"/>
    </source>
</evidence>
<dbReference type="InterPro" id="IPR011761">
    <property type="entry name" value="ATP-grasp"/>
</dbReference>
<dbReference type="PROSITE" id="PS00843">
    <property type="entry name" value="DALA_DALA_LIGASE_1"/>
    <property type="match status" value="1"/>
</dbReference>
<feature type="binding site" evidence="21">
    <location>
        <position position="286"/>
    </location>
    <ligand>
        <name>Mg(2+)</name>
        <dbReference type="ChEBI" id="CHEBI:18420"/>
        <label>1</label>
    </ligand>
</feature>
<proteinExistence type="inferred from homology"/>
<evidence type="ECO:0000256" key="5">
    <source>
        <dbReference type="ARBA" id="ARBA00010871"/>
    </source>
</evidence>
<evidence type="ECO:0000259" key="23">
    <source>
        <dbReference type="PROSITE" id="PS50975"/>
    </source>
</evidence>
<dbReference type="PANTHER" id="PTHR23132:SF25">
    <property type="entry name" value="D-ALANINE--D-ALANINE LIGASE A"/>
    <property type="match status" value="1"/>
</dbReference>
<dbReference type="InterPro" id="IPR011095">
    <property type="entry name" value="Dala_Dala_lig_C"/>
</dbReference>
<evidence type="ECO:0000256" key="19">
    <source>
        <dbReference type="HAMAP-Rule" id="MF_00047"/>
    </source>
</evidence>
<dbReference type="AlphaFoldDB" id="A0A1G1WGM3"/>
<feature type="active site" evidence="20">
    <location>
        <position position="175"/>
    </location>
</feature>
<comment type="subcellular location">
    <subcellularLocation>
        <location evidence="3 19">Cytoplasm</location>
    </subcellularLocation>
</comment>
<dbReference type="FunFam" id="3.30.470.20:FF:000008">
    <property type="entry name" value="D-alanine--D-alanine ligase"/>
    <property type="match status" value="1"/>
</dbReference>
<dbReference type="PANTHER" id="PTHR23132">
    <property type="entry name" value="D-ALANINE--D-ALANINE LIGASE"/>
    <property type="match status" value="1"/>
</dbReference>
<dbReference type="GO" id="GO:0046872">
    <property type="term" value="F:metal ion binding"/>
    <property type="evidence" value="ECO:0007669"/>
    <property type="project" value="UniProtKB-KW"/>
</dbReference>
<dbReference type="FunFam" id="3.30.1490.20:FF:000007">
    <property type="entry name" value="D-alanine--D-alanine ligase"/>
    <property type="match status" value="1"/>
</dbReference>
<dbReference type="PROSITE" id="PS50975">
    <property type="entry name" value="ATP_GRASP"/>
    <property type="match status" value="1"/>
</dbReference>
<dbReference type="InterPro" id="IPR013815">
    <property type="entry name" value="ATP_grasp_subdomain_1"/>
</dbReference>
<dbReference type="Pfam" id="PF01820">
    <property type="entry name" value="Dala_Dala_lig_N"/>
    <property type="match status" value="1"/>
</dbReference>
<evidence type="ECO:0000256" key="10">
    <source>
        <dbReference type="ARBA" id="ARBA00022741"/>
    </source>
</evidence>
<keyword evidence="10 22" id="KW-0547">Nucleotide-binding</keyword>
<dbReference type="InterPro" id="IPR016185">
    <property type="entry name" value="PreATP-grasp_dom_sf"/>
</dbReference>
<dbReference type="GO" id="GO:0008360">
    <property type="term" value="P:regulation of cell shape"/>
    <property type="evidence" value="ECO:0007669"/>
    <property type="project" value="UniProtKB-KW"/>
</dbReference>
<dbReference type="SUPFAM" id="SSF56059">
    <property type="entry name" value="Glutathione synthetase ATP-binding domain-like"/>
    <property type="match status" value="1"/>
</dbReference>
<feature type="binding site" evidence="21">
    <location>
        <position position="300"/>
    </location>
    <ligand>
        <name>Mg(2+)</name>
        <dbReference type="ChEBI" id="CHEBI:18420"/>
        <label>2</label>
    </ligand>
</feature>
<evidence type="ECO:0000256" key="9">
    <source>
        <dbReference type="ARBA" id="ARBA00022723"/>
    </source>
</evidence>
<dbReference type="Proteomes" id="UP000176389">
    <property type="component" value="Unassembled WGS sequence"/>
</dbReference>
<reference evidence="24 25" key="1">
    <citation type="journal article" date="2016" name="Nat. Commun.">
        <title>Thousands of microbial genomes shed light on interconnected biogeochemical processes in an aquifer system.</title>
        <authorList>
            <person name="Anantharaman K."/>
            <person name="Brown C.T."/>
            <person name="Hug L.A."/>
            <person name="Sharon I."/>
            <person name="Castelle C.J."/>
            <person name="Probst A.J."/>
            <person name="Thomas B.C."/>
            <person name="Singh A."/>
            <person name="Wilkins M.J."/>
            <person name="Karaoz U."/>
            <person name="Brodie E.L."/>
            <person name="Williams K.H."/>
            <person name="Hubbard S.S."/>
            <person name="Banfield J.F."/>
        </authorList>
    </citation>
    <scope>NUCLEOTIDE SEQUENCE [LARGE SCALE GENOMIC DNA]</scope>
</reference>
<keyword evidence="14 19" id="KW-0573">Peptidoglycan synthesis</keyword>
<evidence type="ECO:0000256" key="14">
    <source>
        <dbReference type="ARBA" id="ARBA00022984"/>
    </source>
</evidence>
<dbReference type="InterPro" id="IPR005905">
    <property type="entry name" value="D_ala_D_ala"/>
</dbReference>
<dbReference type="Gene3D" id="3.40.50.20">
    <property type="match status" value="1"/>
</dbReference>
<feature type="domain" description="ATP-grasp" evidence="23">
    <location>
        <begin position="126"/>
        <end position="333"/>
    </location>
</feature>
<evidence type="ECO:0000256" key="16">
    <source>
        <dbReference type="ARBA" id="ARBA00023316"/>
    </source>
</evidence>
<feature type="binding site" evidence="21">
    <location>
        <position position="300"/>
    </location>
    <ligand>
        <name>Mg(2+)</name>
        <dbReference type="ChEBI" id="CHEBI:18420"/>
        <label>1</label>
    </ligand>
</feature>
<evidence type="ECO:0000256" key="12">
    <source>
        <dbReference type="ARBA" id="ARBA00022842"/>
    </source>
</evidence>
<keyword evidence="11 22" id="KW-0067">ATP-binding</keyword>
<dbReference type="GO" id="GO:0005829">
    <property type="term" value="C:cytosol"/>
    <property type="evidence" value="ECO:0007669"/>
    <property type="project" value="TreeGrafter"/>
</dbReference>
<dbReference type="HAMAP" id="MF_00047">
    <property type="entry name" value="Dala_Dala_lig"/>
    <property type="match status" value="1"/>
</dbReference>
<dbReference type="EC" id="6.3.2.4" evidence="6 19"/>
<dbReference type="STRING" id="1802596.A2Z11_01755"/>
<comment type="similarity">
    <text evidence="5 19">Belongs to the D-alanine--D-alanine ligase family.</text>
</comment>
<accession>A0A1G1WGM3</accession>
<comment type="caution">
    <text evidence="24">The sequence shown here is derived from an EMBL/GenBank/DDBJ whole genome shotgun (WGS) entry which is preliminary data.</text>
</comment>
<dbReference type="GO" id="GO:0008716">
    <property type="term" value="F:D-alanine-D-alanine ligase activity"/>
    <property type="evidence" value="ECO:0007669"/>
    <property type="project" value="UniProtKB-UniRule"/>
</dbReference>
<evidence type="ECO:0000256" key="1">
    <source>
        <dbReference type="ARBA" id="ARBA00001936"/>
    </source>
</evidence>
<dbReference type="EMBL" id="MHCS01000009">
    <property type="protein sequence ID" value="OGY26878.1"/>
    <property type="molecule type" value="Genomic_DNA"/>
</dbReference>
<dbReference type="Pfam" id="PF07478">
    <property type="entry name" value="Dala_Dala_lig_C"/>
    <property type="match status" value="1"/>
</dbReference>
<dbReference type="UniPathway" id="UPA00219"/>
<name>A0A1G1WGM3_9BACT</name>
<keyword evidence="8 19" id="KW-0436">Ligase</keyword>
<dbReference type="InterPro" id="IPR011127">
    <property type="entry name" value="Dala_Dala_lig_N"/>
</dbReference>
<dbReference type="NCBIfam" id="NF002528">
    <property type="entry name" value="PRK01966.1-4"/>
    <property type="match status" value="1"/>
</dbReference>
<comment type="cofactor">
    <cofactor evidence="21">
        <name>Mg(2+)</name>
        <dbReference type="ChEBI" id="CHEBI:18420"/>
    </cofactor>
    <cofactor evidence="21">
        <name>Mn(2+)</name>
        <dbReference type="ChEBI" id="CHEBI:29035"/>
    </cofactor>
    <text evidence="21">Binds 2 magnesium or manganese ions per subunit.</text>
</comment>
<dbReference type="SUPFAM" id="SSF52440">
    <property type="entry name" value="PreATP-grasp domain"/>
    <property type="match status" value="1"/>
</dbReference>
<evidence type="ECO:0000313" key="24">
    <source>
        <dbReference type="EMBL" id="OGY26878.1"/>
    </source>
</evidence>
<evidence type="ECO:0000256" key="15">
    <source>
        <dbReference type="ARBA" id="ARBA00023211"/>
    </source>
</evidence>
<evidence type="ECO:0000313" key="25">
    <source>
        <dbReference type="Proteomes" id="UP000176389"/>
    </source>
</evidence>
<evidence type="ECO:0000256" key="6">
    <source>
        <dbReference type="ARBA" id="ARBA00012216"/>
    </source>
</evidence>
<dbReference type="PIRSF" id="PIRSF039102">
    <property type="entry name" value="Ddl/VanB"/>
    <property type="match status" value="1"/>
</dbReference>
<gene>
    <name evidence="19" type="primary">ddl</name>
    <name evidence="24" type="ORF">A2Z11_01755</name>
</gene>
<keyword evidence="9 21" id="KW-0479">Metal-binding</keyword>
<protein>
    <recommendedName>
        <fullName evidence="6 19">D-alanine--D-alanine ligase</fullName>
        <ecNumber evidence="6 19">6.3.2.4</ecNumber>
    </recommendedName>
    <alternativeName>
        <fullName evidence="19">D-Ala-D-Ala ligase</fullName>
    </alternativeName>
    <alternativeName>
        <fullName evidence="19">D-alanylalanine synthetase</fullName>
    </alternativeName>
</protein>
<dbReference type="GO" id="GO:0005524">
    <property type="term" value="F:ATP binding"/>
    <property type="evidence" value="ECO:0007669"/>
    <property type="project" value="UniProtKB-UniRule"/>
</dbReference>
<dbReference type="InterPro" id="IPR000291">
    <property type="entry name" value="D-Ala_lig_Van_CS"/>
</dbReference>
<dbReference type="NCBIfam" id="NF002378">
    <property type="entry name" value="PRK01372.1"/>
    <property type="match status" value="1"/>
</dbReference>
<keyword evidence="7 19" id="KW-0963">Cytoplasm</keyword>
<evidence type="ECO:0000256" key="11">
    <source>
        <dbReference type="ARBA" id="ARBA00022840"/>
    </source>
</evidence>
<evidence type="ECO:0000256" key="22">
    <source>
        <dbReference type="PROSITE-ProRule" id="PRU00409"/>
    </source>
</evidence>
<feature type="binding site" evidence="21">
    <location>
        <position position="302"/>
    </location>
    <ligand>
        <name>Mg(2+)</name>
        <dbReference type="ChEBI" id="CHEBI:18420"/>
        <label>2</label>
    </ligand>
</feature>
<evidence type="ECO:0000256" key="4">
    <source>
        <dbReference type="ARBA" id="ARBA00004752"/>
    </source>
</evidence>
<keyword evidence="16 19" id="KW-0961">Cell wall biogenesis/degradation</keyword>
<feature type="active site" evidence="20">
    <location>
        <position position="311"/>
    </location>
</feature>
<evidence type="ECO:0000256" key="8">
    <source>
        <dbReference type="ARBA" id="ARBA00022598"/>
    </source>
</evidence>
<dbReference type="PROSITE" id="PS00844">
    <property type="entry name" value="DALA_DALA_LIGASE_2"/>
    <property type="match status" value="1"/>
</dbReference>
<comment type="function">
    <text evidence="2 19">Cell wall formation.</text>
</comment>
<organism evidence="24 25">
    <name type="scientific">Candidatus Woykebacteria bacterium RBG_16_43_9</name>
    <dbReference type="NCBI Taxonomy" id="1802596"/>
    <lineage>
        <taxon>Bacteria</taxon>
        <taxon>Candidatus Woykeibacteriota</taxon>
    </lineage>
</organism>
<dbReference type="NCBIfam" id="TIGR01205">
    <property type="entry name" value="D_ala_D_alaTIGR"/>
    <property type="match status" value="1"/>
</dbReference>
<evidence type="ECO:0000256" key="3">
    <source>
        <dbReference type="ARBA" id="ARBA00004496"/>
    </source>
</evidence>
<dbReference type="Gene3D" id="3.30.470.20">
    <property type="entry name" value="ATP-grasp fold, B domain"/>
    <property type="match status" value="1"/>
</dbReference>
<evidence type="ECO:0000256" key="20">
    <source>
        <dbReference type="PIRSR" id="PIRSR039102-1"/>
    </source>
</evidence>
<comment type="pathway">
    <text evidence="18">Glycan biosynthesis.</text>
</comment>
<keyword evidence="12 21" id="KW-0460">Magnesium</keyword>
<dbReference type="Gene3D" id="3.30.1490.20">
    <property type="entry name" value="ATP-grasp fold, A domain"/>
    <property type="match status" value="1"/>
</dbReference>
<evidence type="ECO:0000256" key="18">
    <source>
        <dbReference type="ARBA" id="ARBA00060592"/>
    </source>
</evidence>
<dbReference type="GO" id="GO:0071555">
    <property type="term" value="P:cell wall organization"/>
    <property type="evidence" value="ECO:0007669"/>
    <property type="project" value="UniProtKB-KW"/>
</dbReference>
<keyword evidence="13 19" id="KW-0133">Cell shape</keyword>